<evidence type="ECO:0000256" key="5">
    <source>
        <dbReference type="ARBA" id="ARBA00022670"/>
    </source>
</evidence>
<name>A0A7I8L7A5_SPIIN</name>
<dbReference type="SUPFAM" id="SSF53474">
    <property type="entry name" value="alpha/beta-Hydrolases"/>
    <property type="match status" value="1"/>
</dbReference>
<dbReference type="Pfam" id="PF00450">
    <property type="entry name" value="Peptidase_S10"/>
    <property type="match status" value="1"/>
</dbReference>
<dbReference type="InterPro" id="IPR001563">
    <property type="entry name" value="Peptidase_S10"/>
</dbReference>
<dbReference type="PANTHER" id="PTHR11802">
    <property type="entry name" value="SERINE PROTEASE FAMILY S10 SERINE CARBOXYPEPTIDASE"/>
    <property type="match status" value="1"/>
</dbReference>
<evidence type="ECO:0000256" key="6">
    <source>
        <dbReference type="ARBA" id="ARBA00022729"/>
    </source>
</evidence>
<dbReference type="Gene3D" id="3.40.50.11320">
    <property type="match status" value="1"/>
</dbReference>
<evidence type="ECO:0000256" key="10">
    <source>
        <dbReference type="RuleBase" id="RU361156"/>
    </source>
</evidence>
<dbReference type="InterPro" id="IPR033124">
    <property type="entry name" value="Ser_caboxypep_his_AS"/>
</dbReference>
<proteinExistence type="inferred from homology"/>
<evidence type="ECO:0000256" key="3">
    <source>
        <dbReference type="ARBA" id="ARBA00022525"/>
    </source>
</evidence>
<keyword evidence="4 10" id="KW-0121">Carboxypeptidase</keyword>
<comment type="similarity">
    <text evidence="2 10">Belongs to the peptidase S10 family.</text>
</comment>
<accession>A0A7I8L7A5</accession>
<dbReference type="FunFam" id="3.40.50.11320:FF:000001">
    <property type="entry name" value="Carboxypeptidase"/>
    <property type="match status" value="1"/>
</dbReference>
<dbReference type="FunFam" id="3.40.50.1820:FF:000030">
    <property type="entry name" value="Carboxypeptidase"/>
    <property type="match status" value="1"/>
</dbReference>
<keyword evidence="12" id="KW-1185">Reference proteome</keyword>
<dbReference type="GO" id="GO:0005773">
    <property type="term" value="C:vacuole"/>
    <property type="evidence" value="ECO:0007669"/>
    <property type="project" value="TreeGrafter"/>
</dbReference>
<dbReference type="PANTHER" id="PTHR11802:SF132">
    <property type="entry name" value="SERINE CARBOXYPEPTIDASE-LIKE 36-RELATED"/>
    <property type="match status" value="1"/>
</dbReference>
<dbReference type="PRINTS" id="PR00724">
    <property type="entry name" value="CRBOXYPTASEC"/>
</dbReference>
<dbReference type="Gene3D" id="3.40.50.1820">
    <property type="entry name" value="alpha/beta hydrolase"/>
    <property type="match status" value="1"/>
</dbReference>
<evidence type="ECO:0000256" key="1">
    <source>
        <dbReference type="ARBA" id="ARBA00004613"/>
    </source>
</evidence>
<dbReference type="PROSITE" id="PS00560">
    <property type="entry name" value="CARBOXYPEPT_SER_HIS"/>
    <property type="match status" value="1"/>
</dbReference>
<dbReference type="InterPro" id="IPR029058">
    <property type="entry name" value="AB_hydrolase_fold"/>
</dbReference>
<dbReference type="Proteomes" id="UP000663760">
    <property type="component" value="Chromosome 12"/>
</dbReference>
<evidence type="ECO:0000313" key="11">
    <source>
        <dbReference type="EMBL" id="CAA7405911.1"/>
    </source>
</evidence>
<dbReference type="GO" id="GO:0005576">
    <property type="term" value="C:extracellular region"/>
    <property type="evidence" value="ECO:0007669"/>
    <property type="project" value="UniProtKB-SubCell"/>
</dbReference>
<keyword evidence="9" id="KW-0325">Glycoprotein</keyword>
<evidence type="ECO:0000313" key="12">
    <source>
        <dbReference type="Proteomes" id="UP000663760"/>
    </source>
</evidence>
<evidence type="ECO:0000256" key="7">
    <source>
        <dbReference type="ARBA" id="ARBA00022801"/>
    </source>
</evidence>
<sequence>MRIARAVCWLVISYTVVGVGEGSLGRRRLRRQGDVLSEFFPRAGRPARPVLFVEQEKETAIAAVESPELQSQSGTKDGDRIKELPGQPVGIDFKQYGGYVIVDGGAGRALFYYLAEAAGGDPSSRPLLLWFNGGPGCSSLGFGAMEELGPFRVRSDGRTLFRNPFAWNSVANVLFLESPAGVGYSYSNTTADYRSCGDRRSAADTLVFLVNWLERFPEYKRRDLYVAGESYGGHFVTQLASLLLHNQSHNATFFNLKGILMGNAVMNDETDFKGMYEFFWSHALISDEAIEGIRMFCNFSLLDLGYSRSPDCQQALELVDGIFGQSLDLYDIYGPPCTSGSLTAIPRRASVNEFDPCSDFYVEAYLNRPEVQEALHANLTKLGYPWRACSKMLVGWKDKAKTVLPLVRKLMGHGVRVLVYSGDVDGVVPVTSTRFSIDTLSLPVESPWRPWTAHGEVGGYVVVYEGGLMLATVRGAGHEVPSHQPSRALLLVKSFLRGKPPPPSS</sequence>
<reference evidence="11" key="1">
    <citation type="submission" date="2020-02" db="EMBL/GenBank/DDBJ databases">
        <authorList>
            <person name="Scholz U."/>
            <person name="Mascher M."/>
            <person name="Fiebig A."/>
        </authorList>
    </citation>
    <scope>NUCLEOTIDE SEQUENCE</scope>
</reference>
<dbReference type="EMBL" id="LR746275">
    <property type="protein sequence ID" value="CAA7405911.1"/>
    <property type="molecule type" value="Genomic_DNA"/>
</dbReference>
<dbReference type="Gene3D" id="6.10.250.940">
    <property type="match status" value="1"/>
</dbReference>
<comment type="subcellular location">
    <subcellularLocation>
        <location evidence="1">Secreted</location>
    </subcellularLocation>
</comment>
<evidence type="ECO:0000256" key="4">
    <source>
        <dbReference type="ARBA" id="ARBA00022645"/>
    </source>
</evidence>
<evidence type="ECO:0000256" key="8">
    <source>
        <dbReference type="ARBA" id="ARBA00023157"/>
    </source>
</evidence>
<keyword evidence="8" id="KW-1015">Disulfide bond</keyword>
<dbReference type="PROSITE" id="PS00131">
    <property type="entry name" value="CARBOXYPEPT_SER_SER"/>
    <property type="match status" value="1"/>
</dbReference>
<dbReference type="InterPro" id="IPR018202">
    <property type="entry name" value="Ser_caboxypep_ser_AS"/>
</dbReference>
<organism evidence="11 12">
    <name type="scientific">Spirodela intermedia</name>
    <name type="common">Intermediate duckweed</name>
    <dbReference type="NCBI Taxonomy" id="51605"/>
    <lineage>
        <taxon>Eukaryota</taxon>
        <taxon>Viridiplantae</taxon>
        <taxon>Streptophyta</taxon>
        <taxon>Embryophyta</taxon>
        <taxon>Tracheophyta</taxon>
        <taxon>Spermatophyta</taxon>
        <taxon>Magnoliopsida</taxon>
        <taxon>Liliopsida</taxon>
        <taxon>Araceae</taxon>
        <taxon>Lemnoideae</taxon>
        <taxon>Spirodela</taxon>
    </lineage>
</organism>
<keyword evidence="3" id="KW-0964">Secreted</keyword>
<evidence type="ECO:0000256" key="2">
    <source>
        <dbReference type="ARBA" id="ARBA00009431"/>
    </source>
</evidence>
<dbReference type="AlphaFoldDB" id="A0A7I8L7A5"/>
<dbReference type="GO" id="GO:0006508">
    <property type="term" value="P:proteolysis"/>
    <property type="evidence" value="ECO:0007669"/>
    <property type="project" value="UniProtKB-KW"/>
</dbReference>
<dbReference type="OrthoDB" id="443318at2759"/>
<evidence type="ECO:0000256" key="9">
    <source>
        <dbReference type="ARBA" id="ARBA00023180"/>
    </source>
</evidence>
<dbReference type="GO" id="GO:0004185">
    <property type="term" value="F:serine-type carboxypeptidase activity"/>
    <property type="evidence" value="ECO:0007669"/>
    <property type="project" value="UniProtKB-UniRule"/>
</dbReference>
<dbReference type="EC" id="3.4.16.-" evidence="10"/>
<keyword evidence="5 10" id="KW-0645">Protease</keyword>
<keyword evidence="7 10" id="KW-0378">Hydrolase</keyword>
<gene>
    <name evidence="11" type="ORF">SI8410_12016589</name>
</gene>
<keyword evidence="6" id="KW-0732">Signal</keyword>
<protein>
    <recommendedName>
        <fullName evidence="10">Carboxypeptidase</fullName>
        <ecNumber evidence="10">3.4.16.-</ecNumber>
    </recommendedName>
</protein>